<keyword evidence="3" id="KW-0813">Transport</keyword>
<evidence type="ECO:0000256" key="1">
    <source>
        <dbReference type="ARBA" id="ARBA00004177"/>
    </source>
</evidence>
<evidence type="ECO:0000256" key="5">
    <source>
        <dbReference type="ARBA" id="ARBA00022927"/>
    </source>
</evidence>
<feature type="region of interest" description="Disordered" evidence="6">
    <location>
        <begin position="373"/>
        <end position="402"/>
    </location>
</feature>
<feature type="compositionally biased region" description="Polar residues" evidence="6">
    <location>
        <begin position="500"/>
        <end position="512"/>
    </location>
</feature>
<reference evidence="7" key="1">
    <citation type="submission" date="2018-10" db="EMBL/GenBank/DDBJ databases">
        <title>Transcriptome assembly of Aceria tosichella (Wheat curl mite) Type 2.</title>
        <authorList>
            <person name="Scully E.D."/>
            <person name="Geib S.M."/>
            <person name="Palmer N.A."/>
            <person name="Gupta A.K."/>
            <person name="Sarath G."/>
            <person name="Tatineni S."/>
        </authorList>
    </citation>
    <scope>NUCLEOTIDE SEQUENCE</scope>
    <source>
        <strain evidence="7">LincolnNE</strain>
    </source>
</reference>
<dbReference type="GO" id="GO:0032456">
    <property type="term" value="P:endocytic recycling"/>
    <property type="evidence" value="ECO:0007669"/>
    <property type="project" value="InterPro"/>
</dbReference>
<dbReference type="PANTHER" id="PTHR13673">
    <property type="entry name" value="ESOPHAGEAL CANCER ASSOCIATED PROTEIN"/>
    <property type="match status" value="1"/>
</dbReference>
<dbReference type="GO" id="GO:0015031">
    <property type="term" value="P:protein transport"/>
    <property type="evidence" value="ECO:0007669"/>
    <property type="project" value="UniProtKB-KW"/>
</dbReference>
<comment type="subcellular location">
    <subcellularLocation>
        <location evidence="1">Endosome</location>
    </subcellularLocation>
</comment>
<feature type="region of interest" description="Disordered" evidence="6">
    <location>
        <begin position="544"/>
        <end position="564"/>
    </location>
</feature>
<keyword evidence="5" id="KW-0653">Protein transport</keyword>
<proteinExistence type="inferred from homology"/>
<feature type="region of interest" description="Disordered" evidence="6">
    <location>
        <begin position="316"/>
        <end position="336"/>
    </location>
</feature>
<feature type="region of interest" description="Disordered" evidence="6">
    <location>
        <begin position="135"/>
        <end position="172"/>
    </location>
</feature>
<gene>
    <name evidence="7" type="ORF">g.5608</name>
</gene>
<evidence type="ECO:0000256" key="4">
    <source>
        <dbReference type="ARBA" id="ARBA00022753"/>
    </source>
</evidence>
<dbReference type="InterPro" id="IPR029705">
    <property type="entry name" value="VPS35L"/>
</dbReference>
<name>A0A6G1SB27_9ACAR</name>
<dbReference type="PANTHER" id="PTHR13673:SF0">
    <property type="entry name" value="VPS35 ENDOSOMAL PROTEIN-SORTING FACTOR-LIKE"/>
    <property type="match status" value="1"/>
</dbReference>
<feature type="compositionally biased region" description="Basic and acidic residues" evidence="6">
    <location>
        <begin position="153"/>
        <end position="172"/>
    </location>
</feature>
<dbReference type="EMBL" id="GGYP01002381">
    <property type="protein sequence ID" value="MDE47152.1"/>
    <property type="molecule type" value="Transcribed_RNA"/>
</dbReference>
<feature type="compositionally biased region" description="Basic and acidic residues" evidence="6">
    <location>
        <begin position="381"/>
        <end position="390"/>
    </location>
</feature>
<accession>A0A6G1SB27</accession>
<evidence type="ECO:0000256" key="3">
    <source>
        <dbReference type="ARBA" id="ARBA00022448"/>
    </source>
</evidence>
<protein>
    <submittedName>
        <fullName evidence="7">UPF0505 protein CG8202</fullName>
    </submittedName>
</protein>
<feature type="compositionally biased region" description="Low complexity" evidence="6">
    <location>
        <begin position="326"/>
        <end position="336"/>
    </location>
</feature>
<feature type="compositionally biased region" description="Basic and acidic residues" evidence="6">
    <location>
        <begin position="96"/>
        <end position="106"/>
    </location>
</feature>
<feature type="region of interest" description="Disordered" evidence="6">
    <location>
        <begin position="96"/>
        <end position="120"/>
    </location>
</feature>
<evidence type="ECO:0000256" key="2">
    <source>
        <dbReference type="ARBA" id="ARBA00010704"/>
    </source>
</evidence>
<keyword evidence="4" id="KW-0967">Endosome</keyword>
<organism evidence="7">
    <name type="scientific">Aceria tosichella</name>
    <name type="common">wheat curl mite</name>
    <dbReference type="NCBI Taxonomy" id="561515"/>
    <lineage>
        <taxon>Eukaryota</taxon>
        <taxon>Metazoa</taxon>
        <taxon>Ecdysozoa</taxon>
        <taxon>Arthropoda</taxon>
        <taxon>Chelicerata</taxon>
        <taxon>Arachnida</taxon>
        <taxon>Acari</taxon>
        <taxon>Acariformes</taxon>
        <taxon>Trombidiformes</taxon>
        <taxon>Prostigmata</taxon>
        <taxon>Eupodina</taxon>
        <taxon>Eriophyoidea</taxon>
        <taxon>Eriophyidae</taxon>
        <taxon>Eriophyinae</taxon>
        <taxon>Aceriini</taxon>
        <taxon>Aceria</taxon>
    </lineage>
</organism>
<evidence type="ECO:0000256" key="6">
    <source>
        <dbReference type="SAM" id="MobiDB-lite"/>
    </source>
</evidence>
<feature type="region of interest" description="Disordered" evidence="6">
    <location>
        <begin position="475"/>
        <end position="512"/>
    </location>
</feature>
<sequence length="1075" mass="120716">MNQDAAQAITAPVNMDGLSYEAYFKKINQLIGQLRDNWKQEQRVSTLKVAIQLSKLLADSSQLKLYSRKHRMITECLDEFGRLVYERVHSIARPQVRGDRVRDQAHQGRGPGSLSSSNDYDDDYDYYYDYNQGRTVKRGDNSNNKRPAWASATKDERQRQNSNSKHDDEEKASHQLELAKDISRNWFLKVASIRELVPRFYIELAILRACDILFAPDPLLRTTASVTVLESQFYLQSLRRLTKIAWGFGDPIVAMHARLYLSQVASRLLDRQGSKVPSCVTQSCELLSGDLILANLDSCATLVRLLNVEELIESGGGTGPAHQEASSSTSDLVSSSPQASLTMDGLSFELLSNPIANILSLLACKYEDGLYDGDDDDGDAHDDTSQREQPETGGVKTGDMSTSMRRVAGKQLERCVQALLDNMAIGERRDCAYRRNIILGAICKALPSELAPNWGRRLMYELRVGYDQWRHESCGAASGQPVSRAGAARAADSLDHSSDNRQSQASAATHNNNSLLDTTSRLTQAVISSFYTALTNLMIALDGCEQAPPPSPPSPKELATTTTSEPERIIEANDATAADEQSSPATLDPSELLSSAELILNGLIQLQTDQRHRQEDDRLPETTAEAAMVSADYLKCFKAVLTYANHYVNEAALERLLRDYLARFGQQQHHHYRQRRPWAGRSLYERQPAINLLDIIKTIFTSRTSLDEFERILALSSFNQLLDCIRKDEHRFEAAKWILESMRANVKLNYNHHKHHHRHDSNYHHVAHNREKGPAQLGDNCHGSTSAYPRISCRTMISFLLKLFSTLNDTLSPLADHDELEHLGKLVVFYLDLCHLDDIHERFEFYLRCRSCVGNLHLVLEYLIRRILEQPQEHKLVERKRGARQNFLNGCLAYAFSTIPALHDNLPSQLELYQLGCQLALERSSLSLADYYLKQIVAILKSCLVAEQNHHETIAAYDSTPRGLVRANGTDQLGVRSLPVASAAANPARSSTLSKLNTEQSLNQLLDMMLKHQDHIDLRHKMALTELIKSSSSSSSSSSPPFSRSPGLLQRLKHLNCIELVDNDNDNLNDNNESN</sequence>
<dbReference type="GO" id="GO:0005768">
    <property type="term" value="C:endosome"/>
    <property type="evidence" value="ECO:0007669"/>
    <property type="project" value="UniProtKB-SubCell"/>
</dbReference>
<comment type="similarity">
    <text evidence="2">Belongs to the VPS35L family.</text>
</comment>
<dbReference type="AlphaFoldDB" id="A0A6G1SB27"/>
<evidence type="ECO:0000313" key="7">
    <source>
        <dbReference type="EMBL" id="MDE47152.1"/>
    </source>
</evidence>